<evidence type="ECO:0000313" key="1">
    <source>
        <dbReference type="EMBL" id="SDO52672.1"/>
    </source>
</evidence>
<dbReference type="AlphaFoldDB" id="A0A1H0KA89"/>
<evidence type="ECO:0000313" key="2">
    <source>
        <dbReference type="Proteomes" id="UP000199134"/>
    </source>
</evidence>
<gene>
    <name evidence="1" type="ORF">SAMN04487900_12425</name>
</gene>
<organism evidence="1 2">
    <name type="scientific">Prevotella communis</name>
    <dbReference type="NCBI Taxonomy" id="2913614"/>
    <lineage>
        <taxon>Bacteria</taxon>
        <taxon>Pseudomonadati</taxon>
        <taxon>Bacteroidota</taxon>
        <taxon>Bacteroidia</taxon>
        <taxon>Bacteroidales</taxon>
        <taxon>Prevotellaceae</taxon>
        <taxon>Prevotella</taxon>
    </lineage>
</organism>
<dbReference type="Gene3D" id="3.90.1150.10">
    <property type="entry name" value="Aspartate Aminotransferase, domain 1"/>
    <property type="match status" value="1"/>
</dbReference>
<accession>A0A1H0KA89</accession>
<dbReference type="EMBL" id="FNIW01000024">
    <property type="protein sequence ID" value="SDO52672.1"/>
    <property type="molecule type" value="Genomic_DNA"/>
</dbReference>
<dbReference type="RefSeq" id="WP_176757046.1">
    <property type="nucleotide sequence ID" value="NZ_FNIW01000024.1"/>
</dbReference>
<protein>
    <recommendedName>
        <fullName evidence="3">DegT/DnrJ/EryC1/StrS aminotransferase family protein</fullName>
    </recommendedName>
</protein>
<comment type="caution">
    <text evidence="1">The sequence shown here is derived from an EMBL/GenBank/DDBJ whole genome shotgun (WGS) entry which is preliminary data.</text>
</comment>
<proteinExistence type="predicted"/>
<sequence>MVDLELYSTGSSKYAPIAEEGGYGIYDADKWEYSDYSEQYNAEEDKDTFYHLKQCRLHDWTFSYEDCNWLQFIKSNDLLKLSDDQYLKKVAKQIIRSMEHKNIINTIYDNNLPDSIKMDGVYHNWRYMLLLPKPGLRQRILDKLEEEGLYASPHYRSVAYMFKKQRCINAEKEAPLLLNLFNSEKYTEEMALKTTAIINEIIADHD</sequence>
<evidence type="ECO:0008006" key="3">
    <source>
        <dbReference type="Google" id="ProtNLM"/>
    </source>
</evidence>
<reference evidence="2" key="1">
    <citation type="submission" date="2016-10" db="EMBL/GenBank/DDBJ databases">
        <authorList>
            <person name="de Groot N.N."/>
        </authorList>
    </citation>
    <scope>NUCLEOTIDE SEQUENCE [LARGE SCALE GENOMIC DNA]</scope>
    <source>
        <strain evidence="2">BP1-145</strain>
    </source>
</reference>
<dbReference type="InterPro" id="IPR015422">
    <property type="entry name" value="PyrdxlP-dep_Trfase_small"/>
</dbReference>
<name>A0A1H0KA89_9BACT</name>
<dbReference type="Proteomes" id="UP000199134">
    <property type="component" value="Unassembled WGS sequence"/>
</dbReference>